<accession>A0A345P3V3</accession>
<evidence type="ECO:0000256" key="5">
    <source>
        <dbReference type="ARBA" id="ARBA00022538"/>
    </source>
</evidence>
<keyword evidence="3" id="KW-0813">Transport</keyword>
<dbReference type="FunFam" id="3.40.50.720:FF:000036">
    <property type="entry name" value="Glutathione-regulated potassium-efflux system protein KefB"/>
    <property type="match status" value="1"/>
</dbReference>
<feature type="transmembrane region" description="Helical" evidence="12">
    <location>
        <begin position="158"/>
        <end position="180"/>
    </location>
</feature>
<comment type="subcellular location">
    <subcellularLocation>
        <location evidence="1">Endomembrane system</location>
        <topology evidence="1">Multi-pass membrane protein</topology>
    </subcellularLocation>
</comment>
<gene>
    <name evidence="14" type="ORF">HYN46_03210</name>
</gene>
<keyword evidence="8 12" id="KW-1133">Transmembrane helix</keyword>
<dbReference type="GO" id="GO:0005886">
    <property type="term" value="C:plasma membrane"/>
    <property type="evidence" value="ECO:0007669"/>
    <property type="project" value="TreeGrafter"/>
</dbReference>
<dbReference type="Gene3D" id="1.20.1530.20">
    <property type="match status" value="1"/>
</dbReference>
<dbReference type="InterPro" id="IPR003148">
    <property type="entry name" value="RCK_N"/>
</dbReference>
<dbReference type="RefSeq" id="WP_114898072.1">
    <property type="nucleotide sequence ID" value="NZ_CP031222.1"/>
</dbReference>
<name>A0A345P3V3_9GAMM</name>
<dbReference type="GO" id="GO:0008324">
    <property type="term" value="F:monoatomic cation transmembrane transporter activity"/>
    <property type="evidence" value="ECO:0007669"/>
    <property type="project" value="InterPro"/>
</dbReference>
<feature type="transmembrane region" description="Helical" evidence="12">
    <location>
        <begin position="308"/>
        <end position="326"/>
    </location>
</feature>
<evidence type="ECO:0000256" key="3">
    <source>
        <dbReference type="ARBA" id="ARBA00022448"/>
    </source>
</evidence>
<dbReference type="InterPro" id="IPR038770">
    <property type="entry name" value="Na+/solute_symporter_sf"/>
</dbReference>
<dbReference type="PROSITE" id="PS51201">
    <property type="entry name" value="RCK_N"/>
    <property type="match status" value="1"/>
</dbReference>
<feature type="transmembrane region" description="Helical" evidence="12">
    <location>
        <begin position="192"/>
        <end position="215"/>
    </location>
</feature>
<evidence type="ECO:0000256" key="2">
    <source>
        <dbReference type="ARBA" id="ARBA00005551"/>
    </source>
</evidence>
<evidence type="ECO:0000256" key="9">
    <source>
        <dbReference type="ARBA" id="ARBA00023065"/>
    </source>
</evidence>
<evidence type="ECO:0000313" key="14">
    <source>
        <dbReference type="EMBL" id="AXI01962.1"/>
    </source>
</evidence>
<dbReference type="Pfam" id="PF00999">
    <property type="entry name" value="Na_H_Exchanger"/>
    <property type="match status" value="1"/>
</dbReference>
<dbReference type="GO" id="GO:1902600">
    <property type="term" value="P:proton transmembrane transport"/>
    <property type="evidence" value="ECO:0007669"/>
    <property type="project" value="InterPro"/>
</dbReference>
<dbReference type="EMBL" id="CP031222">
    <property type="protein sequence ID" value="AXI01962.1"/>
    <property type="molecule type" value="Genomic_DNA"/>
</dbReference>
<keyword evidence="6 12" id="KW-0812">Transmembrane</keyword>
<dbReference type="AlphaFoldDB" id="A0A345P3V3"/>
<keyword evidence="5" id="KW-0633">Potassium transport</keyword>
<keyword evidence="10 12" id="KW-0472">Membrane</keyword>
<feature type="transmembrane region" description="Helical" evidence="12">
    <location>
        <begin position="84"/>
        <end position="107"/>
    </location>
</feature>
<keyword evidence="7" id="KW-0630">Potassium</keyword>
<dbReference type="KEGG" id="mbah:HYN46_03210"/>
<keyword evidence="4" id="KW-0050">Antiport</keyword>
<keyword evidence="15" id="KW-1185">Reference proteome</keyword>
<proteinExistence type="inferred from homology"/>
<protein>
    <submittedName>
        <fullName evidence="14">Glutathione-regulated potassium-efflux system protein KefB</fullName>
    </submittedName>
</protein>
<dbReference type="Proteomes" id="UP000253940">
    <property type="component" value="Chromosome"/>
</dbReference>
<dbReference type="PANTHER" id="PTHR46157">
    <property type="entry name" value="K(+) EFFLUX ANTIPORTER 3, CHLOROPLASTIC"/>
    <property type="match status" value="1"/>
</dbReference>
<feature type="transmembrane region" description="Helical" evidence="12">
    <location>
        <begin position="338"/>
        <end position="359"/>
    </location>
</feature>
<dbReference type="GO" id="GO:0015297">
    <property type="term" value="F:antiporter activity"/>
    <property type="evidence" value="ECO:0007669"/>
    <property type="project" value="UniProtKB-KW"/>
</dbReference>
<feature type="transmembrane region" description="Helical" evidence="12">
    <location>
        <begin position="52"/>
        <end position="72"/>
    </location>
</feature>
<comment type="similarity">
    <text evidence="2">Belongs to the monovalent cation:proton antiporter 2 (CPA2) transporter (TC 2.A.37) family.</text>
</comment>
<evidence type="ECO:0000259" key="13">
    <source>
        <dbReference type="PROSITE" id="PS51201"/>
    </source>
</evidence>
<dbReference type="InterPro" id="IPR036291">
    <property type="entry name" value="NAD(P)-bd_dom_sf"/>
</dbReference>
<feature type="transmembrane region" description="Helical" evidence="12">
    <location>
        <begin position="282"/>
        <end position="302"/>
    </location>
</feature>
<dbReference type="NCBIfam" id="TIGR00932">
    <property type="entry name" value="2a37"/>
    <property type="match status" value="1"/>
</dbReference>
<evidence type="ECO:0000256" key="7">
    <source>
        <dbReference type="ARBA" id="ARBA00022958"/>
    </source>
</evidence>
<dbReference type="PANTHER" id="PTHR46157:SF4">
    <property type="entry name" value="K(+) EFFLUX ANTIPORTER 3, CHLOROPLASTIC"/>
    <property type="match status" value="1"/>
</dbReference>
<evidence type="ECO:0000256" key="6">
    <source>
        <dbReference type="ARBA" id="ARBA00022692"/>
    </source>
</evidence>
<dbReference type="GO" id="GO:0012505">
    <property type="term" value="C:endomembrane system"/>
    <property type="evidence" value="ECO:0007669"/>
    <property type="project" value="UniProtKB-SubCell"/>
</dbReference>
<evidence type="ECO:0000256" key="8">
    <source>
        <dbReference type="ARBA" id="ARBA00022989"/>
    </source>
</evidence>
<reference evidence="14 15" key="1">
    <citation type="submission" date="2018-07" db="EMBL/GenBank/DDBJ databases">
        <title>Genome sequencing of Moraxellaceae gen. HYN0046.</title>
        <authorList>
            <person name="Kim M."/>
            <person name="Yi H."/>
        </authorList>
    </citation>
    <scope>NUCLEOTIDE SEQUENCE [LARGE SCALE GENOMIC DNA]</scope>
    <source>
        <strain evidence="14 15">HYN0046</strain>
    </source>
</reference>
<feature type="region of interest" description="Disordered" evidence="11">
    <location>
        <begin position="605"/>
        <end position="631"/>
    </location>
</feature>
<feature type="transmembrane region" description="Helical" evidence="12">
    <location>
        <begin position="371"/>
        <end position="390"/>
    </location>
</feature>
<evidence type="ECO:0000256" key="12">
    <source>
        <dbReference type="SAM" id="Phobius"/>
    </source>
</evidence>
<evidence type="ECO:0000256" key="1">
    <source>
        <dbReference type="ARBA" id="ARBA00004127"/>
    </source>
</evidence>
<organism evidence="14 15">
    <name type="scientific">Aquirhabdus parva</name>
    <dbReference type="NCBI Taxonomy" id="2283318"/>
    <lineage>
        <taxon>Bacteria</taxon>
        <taxon>Pseudomonadati</taxon>
        <taxon>Pseudomonadota</taxon>
        <taxon>Gammaproteobacteria</taxon>
        <taxon>Moraxellales</taxon>
        <taxon>Moraxellaceae</taxon>
        <taxon>Aquirhabdus</taxon>
    </lineage>
</organism>
<evidence type="ECO:0000256" key="4">
    <source>
        <dbReference type="ARBA" id="ARBA00022449"/>
    </source>
</evidence>
<keyword evidence="9" id="KW-0406">Ion transport</keyword>
<sequence>MTLLVQATIFLGAAILLVPLGRRFGLATVLGYLLTGVVLGPSGFNVAGNTEAVMHFAEYGVVMLLFLIGLELQPSRLWALRKPIFVLGGLQVLVTGAILMLVVWFIFGGKNSSLFGINLKSQLSTSFIIGFGFALSSTAFVLQLLSEKHQLASAHGRDAFAILLFQDIAVIPLLALLPLLSTSGLHDDGEGFNLVYFAKVISVFVGLVIASRFIVRPLFRLIVSSGANELLTAVALFFILGVALLMDQLNISMALGAFLTGVLLADSEYRHEIEASILPFKGLLLGLFFMSVGMSTNLNLIIAEPVLIIGGALGLMLFKFATLVSIARLMGNRVATSIRLGVALAQGGEFAFVVFNTAVSQKVLAPEIAEPLILIVTLSMALTPLAFLILEKFLEPQFAKAQPGREYDEIPSNEHQVIIAGFGRVGQIVGRILRIHKIEFTAVESDVRQVDFVRKFGNSVYYGNPNNPEILRAAGIAHAKLFILALDNVEESIATAKYISRTYPDVKIIARARDRTHYYRLREAGVDMVWRETYLSSLGMAHASLIALGFEEEDATESIEIFRDYDEELLERQQAVYNDESKIIESARASMVELEGLFDSDAREARKKASAEHHERTDRISVARRESNKGA</sequence>
<feature type="transmembrane region" description="Helical" evidence="12">
    <location>
        <begin position="227"/>
        <end position="245"/>
    </location>
</feature>
<dbReference type="GO" id="GO:0006813">
    <property type="term" value="P:potassium ion transport"/>
    <property type="evidence" value="ECO:0007669"/>
    <property type="project" value="UniProtKB-KW"/>
</dbReference>
<dbReference type="InterPro" id="IPR006153">
    <property type="entry name" value="Cation/H_exchanger_TM"/>
</dbReference>
<dbReference type="SUPFAM" id="SSF51735">
    <property type="entry name" value="NAD(P)-binding Rossmann-fold domains"/>
    <property type="match status" value="1"/>
</dbReference>
<dbReference type="OrthoDB" id="9781411at2"/>
<evidence type="ECO:0000256" key="11">
    <source>
        <dbReference type="SAM" id="MobiDB-lite"/>
    </source>
</evidence>
<dbReference type="InterPro" id="IPR004771">
    <property type="entry name" value="K/H_exchanger"/>
</dbReference>
<feature type="domain" description="RCK N-terminal" evidence="13">
    <location>
        <begin position="414"/>
        <end position="530"/>
    </location>
</feature>
<feature type="transmembrane region" description="Helical" evidence="12">
    <location>
        <begin position="127"/>
        <end position="146"/>
    </location>
</feature>
<dbReference type="Pfam" id="PF02254">
    <property type="entry name" value="TrkA_N"/>
    <property type="match status" value="1"/>
</dbReference>
<dbReference type="Gene3D" id="3.40.50.720">
    <property type="entry name" value="NAD(P)-binding Rossmann-like Domain"/>
    <property type="match status" value="1"/>
</dbReference>
<feature type="transmembrane region" description="Helical" evidence="12">
    <location>
        <begin position="251"/>
        <end position="270"/>
    </location>
</feature>
<evidence type="ECO:0000256" key="10">
    <source>
        <dbReference type="ARBA" id="ARBA00023136"/>
    </source>
</evidence>
<evidence type="ECO:0000313" key="15">
    <source>
        <dbReference type="Proteomes" id="UP000253940"/>
    </source>
</evidence>